<organism evidence="6 7">
    <name type="scientific">Coniella lustricola</name>
    <dbReference type="NCBI Taxonomy" id="2025994"/>
    <lineage>
        <taxon>Eukaryota</taxon>
        <taxon>Fungi</taxon>
        <taxon>Dikarya</taxon>
        <taxon>Ascomycota</taxon>
        <taxon>Pezizomycotina</taxon>
        <taxon>Sordariomycetes</taxon>
        <taxon>Sordariomycetidae</taxon>
        <taxon>Diaporthales</taxon>
        <taxon>Schizoparmaceae</taxon>
        <taxon>Coniella</taxon>
    </lineage>
</organism>
<name>A0A2T3A7F5_9PEZI</name>
<evidence type="ECO:0000256" key="5">
    <source>
        <dbReference type="ARBA" id="ARBA00023242"/>
    </source>
</evidence>
<dbReference type="PANTHER" id="PTHR31845:SF10">
    <property type="entry name" value="ZN(II)2CYS6 TRANSCRIPTION FACTOR (EUROFUNG)"/>
    <property type="match status" value="1"/>
</dbReference>
<evidence type="ECO:0000256" key="4">
    <source>
        <dbReference type="ARBA" id="ARBA00023163"/>
    </source>
</evidence>
<reference evidence="6 7" key="1">
    <citation type="journal article" date="2018" name="Mycol. Prog.">
        <title>Coniella lustricola, a new species from submerged detritus.</title>
        <authorList>
            <person name="Raudabaugh D.B."/>
            <person name="Iturriaga T."/>
            <person name="Carver A."/>
            <person name="Mondo S."/>
            <person name="Pangilinan J."/>
            <person name="Lipzen A."/>
            <person name="He G."/>
            <person name="Amirebrahimi M."/>
            <person name="Grigoriev I.V."/>
            <person name="Miller A.N."/>
        </authorList>
    </citation>
    <scope>NUCLEOTIDE SEQUENCE [LARGE SCALE GENOMIC DNA]</scope>
    <source>
        <strain evidence="6 7">B22-T-1</strain>
    </source>
</reference>
<keyword evidence="7" id="KW-1185">Reference proteome</keyword>
<dbReference type="InterPro" id="IPR051089">
    <property type="entry name" value="prtT"/>
</dbReference>
<evidence type="ECO:0008006" key="8">
    <source>
        <dbReference type="Google" id="ProtNLM"/>
    </source>
</evidence>
<evidence type="ECO:0000313" key="6">
    <source>
        <dbReference type="EMBL" id="PSR84275.1"/>
    </source>
</evidence>
<evidence type="ECO:0000256" key="2">
    <source>
        <dbReference type="ARBA" id="ARBA00023015"/>
    </source>
</evidence>
<gene>
    <name evidence="6" type="ORF">BD289DRAFT_265099</name>
</gene>
<keyword evidence="4" id="KW-0804">Transcription</keyword>
<dbReference type="AlphaFoldDB" id="A0A2T3A7F5"/>
<proteinExistence type="predicted"/>
<keyword evidence="3" id="KW-0238">DNA-binding</keyword>
<dbReference type="Proteomes" id="UP000241462">
    <property type="component" value="Unassembled WGS sequence"/>
</dbReference>
<dbReference type="EMBL" id="KZ678446">
    <property type="protein sequence ID" value="PSR84275.1"/>
    <property type="molecule type" value="Genomic_DNA"/>
</dbReference>
<keyword evidence="2" id="KW-0805">Transcription regulation</keyword>
<dbReference type="GO" id="GO:0000976">
    <property type="term" value="F:transcription cis-regulatory region binding"/>
    <property type="evidence" value="ECO:0007669"/>
    <property type="project" value="TreeGrafter"/>
</dbReference>
<evidence type="ECO:0000313" key="7">
    <source>
        <dbReference type="Proteomes" id="UP000241462"/>
    </source>
</evidence>
<dbReference type="STRING" id="2025994.A0A2T3A7F5"/>
<dbReference type="GO" id="GO:0008270">
    <property type="term" value="F:zinc ion binding"/>
    <property type="evidence" value="ECO:0007669"/>
    <property type="project" value="InterPro"/>
</dbReference>
<comment type="subcellular location">
    <subcellularLocation>
        <location evidence="1">Nucleus</location>
    </subcellularLocation>
</comment>
<evidence type="ECO:0000256" key="1">
    <source>
        <dbReference type="ARBA" id="ARBA00004123"/>
    </source>
</evidence>
<dbReference type="GO" id="GO:0000981">
    <property type="term" value="F:DNA-binding transcription factor activity, RNA polymerase II-specific"/>
    <property type="evidence" value="ECO:0007669"/>
    <property type="project" value="InterPro"/>
</dbReference>
<dbReference type="InterPro" id="IPR036864">
    <property type="entry name" value="Zn2-C6_fun-type_DNA-bd_sf"/>
</dbReference>
<dbReference type="PANTHER" id="PTHR31845">
    <property type="entry name" value="FINGER DOMAIN PROTEIN, PUTATIVE-RELATED"/>
    <property type="match status" value="1"/>
</dbReference>
<protein>
    <recommendedName>
        <fullName evidence="8">Zn(2)-C6 fungal-type domain-containing protein</fullName>
    </recommendedName>
</protein>
<accession>A0A2T3A7F5</accession>
<sequence length="368" mass="40967">MDQRRAGKPAPYGQACLECFKAKCKCILRADPSRCARCHRLDQPCTSSVMIRRRRRQDGHTATSTLARMEKRFDGITAMSLTGNCESSARQQYSDSAVHVQTALQPSPPDTPPESVETGPINHVDMQRLAQQDVTHDCWLVDAVGAIPPPIADKPVAATQTPQPAHISPLHVTQPDKPNYTVYKNPLHISLFEKQASTIIFRDKMLPWCPFVYLPQDTTGETTFDSTTTVLNKDKPFFLLAISTITATSRRLRNARIKEMNNILLHEIITDTHPTIDLVLAVLTLVAWKFERSFSRHAPSKLLALIGPAMHGFCLDISKKIKDRAGCVGDRYSQARQDLDGLDSAQGDISDLLEKCRAVLGHYILNTS</sequence>
<dbReference type="GO" id="GO:0005634">
    <property type="term" value="C:nucleus"/>
    <property type="evidence" value="ECO:0007669"/>
    <property type="project" value="UniProtKB-SubCell"/>
</dbReference>
<keyword evidence="5" id="KW-0539">Nucleus</keyword>
<dbReference type="Gene3D" id="4.10.240.10">
    <property type="entry name" value="Zn(2)-C6 fungal-type DNA-binding domain"/>
    <property type="match status" value="1"/>
</dbReference>
<evidence type="ECO:0000256" key="3">
    <source>
        <dbReference type="ARBA" id="ARBA00023125"/>
    </source>
</evidence>
<dbReference type="OrthoDB" id="1600564at2759"/>
<dbReference type="InParanoid" id="A0A2T3A7F5"/>